<feature type="domain" description="BIG2" evidence="1">
    <location>
        <begin position="406"/>
        <end position="483"/>
    </location>
</feature>
<dbReference type="Gene3D" id="2.60.40.3940">
    <property type="match status" value="1"/>
</dbReference>
<reference evidence="2" key="2">
    <citation type="submission" date="2019-08" db="EMBL/GenBank/DDBJ databases">
        <title>Investigation of anaerobic lignin degradation for improved lignocellulosic biofuels.</title>
        <authorList>
            <person name="Deangelis K.PhD."/>
        </authorList>
    </citation>
    <scope>NUCLEOTIDE SEQUENCE [LARGE SCALE GENOMIC DNA]</scope>
    <source>
        <strain evidence="2">128R</strain>
    </source>
</reference>
<dbReference type="Pfam" id="PF21882">
    <property type="entry name" value="Gp53-like_C"/>
    <property type="match status" value="1"/>
</dbReference>
<dbReference type="SUPFAM" id="SSF49373">
    <property type="entry name" value="Invasin/intimin cell-adhesion fragments"/>
    <property type="match status" value="2"/>
</dbReference>
<dbReference type="InterPro" id="IPR008964">
    <property type="entry name" value="Invasin/intimin_cell_adhesion"/>
</dbReference>
<dbReference type="AlphaFoldDB" id="A0A542D4F7"/>
<dbReference type="InterPro" id="IPR054075">
    <property type="entry name" value="Gp53-like_C"/>
</dbReference>
<comment type="caution">
    <text evidence="2">The sequence shown here is derived from an EMBL/GenBank/DDBJ whole genome shotgun (WGS) entry which is preliminary data.</text>
</comment>
<dbReference type="InterPro" id="IPR051934">
    <property type="entry name" value="Phage_Tail_Fiber_Structural"/>
</dbReference>
<feature type="domain" description="BIG2" evidence="1">
    <location>
        <begin position="323"/>
        <end position="401"/>
    </location>
</feature>
<dbReference type="InterPro" id="IPR011083">
    <property type="entry name" value="Phage_tail_collar_dom"/>
</dbReference>
<dbReference type="Pfam" id="PF07484">
    <property type="entry name" value="Collar"/>
    <property type="match status" value="1"/>
</dbReference>
<protein>
    <submittedName>
        <fullName evidence="2">Ig-like protein group 2</fullName>
    </submittedName>
</protein>
<dbReference type="OrthoDB" id="9810174at2"/>
<dbReference type="EMBL" id="VISQ01000001">
    <property type="protein sequence ID" value="TVZ72461.1"/>
    <property type="molecule type" value="Genomic_DNA"/>
</dbReference>
<dbReference type="InterPro" id="IPR037053">
    <property type="entry name" value="Phage_tail_collar_dom_sf"/>
</dbReference>
<dbReference type="CDD" id="cd19958">
    <property type="entry name" value="pyocin_knob"/>
    <property type="match status" value="1"/>
</dbReference>
<dbReference type="Pfam" id="PF02368">
    <property type="entry name" value="Big_2"/>
    <property type="match status" value="2"/>
</dbReference>
<proteinExistence type="predicted"/>
<dbReference type="Gene3D" id="3.90.1340.10">
    <property type="entry name" value="Phage tail collar domain"/>
    <property type="match status" value="1"/>
</dbReference>
<evidence type="ECO:0000313" key="2">
    <source>
        <dbReference type="EMBL" id="TVZ72461.1"/>
    </source>
</evidence>
<name>A0A542D4F7_SERFO</name>
<gene>
    <name evidence="2" type="ORF">FHU10_5141</name>
</gene>
<evidence type="ECO:0000259" key="1">
    <source>
        <dbReference type="SMART" id="SM00635"/>
    </source>
</evidence>
<accession>A0A542D4F7</accession>
<dbReference type="InterPro" id="IPR003343">
    <property type="entry name" value="Big_2"/>
</dbReference>
<organism evidence="2">
    <name type="scientific">Serratia fonticola</name>
    <dbReference type="NCBI Taxonomy" id="47917"/>
    <lineage>
        <taxon>Bacteria</taxon>
        <taxon>Pseudomonadati</taxon>
        <taxon>Pseudomonadota</taxon>
        <taxon>Gammaproteobacteria</taxon>
        <taxon>Enterobacterales</taxon>
        <taxon>Yersiniaceae</taxon>
        <taxon>Serratia</taxon>
    </lineage>
</organism>
<dbReference type="SUPFAM" id="SSF88874">
    <property type="entry name" value="Receptor-binding domain of short tail fibre protein gp12"/>
    <property type="match status" value="1"/>
</dbReference>
<sequence length="749" mass="78567">MDQKFFKIPFAESGDKQAIPDALNTEGYVSFTEGWGDDYERDLKSDPYAKPVSRKEMNGILNAITVALRQYQTAGFPEFITAADNGGTAYPYSAGTVVQYAGRLYVSLIANNTSVPGVDGNWQGFIYKRASQADADAGTDNSLIITPPVLKTTITNAIDNIATDLSPYLLPVGVIVAWGSSVPPDGWIEANGQAFDRASNPKLLEVYPTGNVPDLRGRVVRGWAHGSTVDPDSGRAILSTQEDALQEHTHIAGTETSLGTDVPVSSTRNTPGGADFRQYRNRTNVINPDYLAPRVATETRAKNIALMYIVKTDSAENITPDPTPTNIVVTPSSLTVGVGATQQFTAQVFPTDLAAKFPVTWTSSDSTVGTISATGLFTARTAGTTDIIASVSSGLSVRVSVRVDVLLTSIALAAIPDQVAGNSYNLQVTKTPSNATEEISFASTDNAVASVSSAGVLVGGGAGTATISVTGVVSGKTASRPVTVTAAPVVVDYLAIKNNLSEIAAAGTTAQATSRNNLGLKALATKDGLSAEDVGAVPLASSTLPAGTNLNNLTTPGQYFQNVTSNATLALNYPEAVAGSLEVLKTGVDTVGCRQIYRPYNSAAEYQRYGFGSPFAWGAWGKTVTGLSSALDSNREDIAATPAAILALASMIGGLGDNSQIDENGYWRHAATGFMIQWGYINSAGTGSTVVTLPRPYTTKHFVTIPSVNRTSASDQSIWNPVVSDLGLTSVRISYGSGESKLYWVSIGK</sequence>
<reference evidence="2" key="1">
    <citation type="submission" date="2019-06" db="EMBL/GenBank/DDBJ databases">
        <authorList>
            <person name="Deangelis K."/>
            <person name="Huntemann M."/>
            <person name="Clum A."/>
            <person name="Pillay M."/>
            <person name="Palaniappan K."/>
            <person name="Varghese N."/>
            <person name="Mikhailova N."/>
            <person name="Stamatis D."/>
            <person name="Reddy T."/>
            <person name="Daum C."/>
            <person name="Shapiro N."/>
            <person name="Ivanova N."/>
            <person name="Kyrpides N."/>
            <person name="Woyke T."/>
        </authorList>
    </citation>
    <scope>NUCLEOTIDE SEQUENCE [LARGE SCALE GENOMIC DNA]</scope>
    <source>
        <strain evidence="2">128R</strain>
    </source>
</reference>
<dbReference type="Gene3D" id="2.60.40.1080">
    <property type="match status" value="2"/>
</dbReference>
<dbReference type="SMART" id="SM00635">
    <property type="entry name" value="BID_2"/>
    <property type="match status" value="2"/>
</dbReference>
<dbReference type="PANTHER" id="PTHR35191:SF1">
    <property type="entry name" value="PROPHAGE SIDE TAIL FIBER PROTEIN HOMOLOG STFQ-RELATED"/>
    <property type="match status" value="1"/>
</dbReference>
<dbReference type="PANTHER" id="PTHR35191">
    <property type="entry name" value="PROPHAGE SIDE TAIL FIBER PROTEIN HOMOLOG STFQ-RELATED"/>
    <property type="match status" value="1"/>
</dbReference>